<evidence type="ECO:0000256" key="2">
    <source>
        <dbReference type="ARBA" id="ARBA00022692"/>
    </source>
</evidence>
<dbReference type="Pfam" id="PF00005">
    <property type="entry name" value="ABC_tran"/>
    <property type="match status" value="1"/>
</dbReference>
<dbReference type="PROSITE" id="PS50929">
    <property type="entry name" value="ABC_TM1F"/>
    <property type="match status" value="1"/>
</dbReference>
<name>A0A239IQ98_9ACTN</name>
<dbReference type="OrthoDB" id="4966664at2"/>
<keyword evidence="4 5" id="KW-0472">Membrane</keyword>
<evidence type="ECO:0000313" key="7">
    <source>
        <dbReference type="EMBL" id="SNS95223.1"/>
    </source>
</evidence>
<feature type="domain" description="ABC transmembrane type-1" evidence="6">
    <location>
        <begin position="20"/>
        <end position="300"/>
    </location>
</feature>
<keyword evidence="3 5" id="KW-1133">Transmembrane helix</keyword>
<dbReference type="SUPFAM" id="SSF52540">
    <property type="entry name" value="P-loop containing nucleoside triphosphate hydrolases"/>
    <property type="match status" value="1"/>
</dbReference>
<evidence type="ECO:0000256" key="4">
    <source>
        <dbReference type="ARBA" id="ARBA00023136"/>
    </source>
</evidence>
<organism evidence="7 8">
    <name type="scientific">Actinacidiphila glaucinigra</name>
    <dbReference type="NCBI Taxonomy" id="235986"/>
    <lineage>
        <taxon>Bacteria</taxon>
        <taxon>Bacillati</taxon>
        <taxon>Actinomycetota</taxon>
        <taxon>Actinomycetes</taxon>
        <taxon>Kitasatosporales</taxon>
        <taxon>Streptomycetaceae</taxon>
        <taxon>Actinacidiphila</taxon>
    </lineage>
</organism>
<dbReference type="PROSITE" id="PS00211">
    <property type="entry name" value="ABC_TRANSPORTER_1"/>
    <property type="match status" value="1"/>
</dbReference>
<dbReference type="GO" id="GO:0005886">
    <property type="term" value="C:plasma membrane"/>
    <property type="evidence" value="ECO:0007669"/>
    <property type="project" value="UniProtKB-SubCell"/>
</dbReference>
<protein>
    <submittedName>
        <fullName evidence="7">ABC-type multidrug transport system, ATPase and permease component</fullName>
    </submittedName>
</protein>
<dbReference type="InterPro" id="IPR003439">
    <property type="entry name" value="ABC_transporter-like_ATP-bd"/>
</dbReference>
<dbReference type="GO" id="GO:0015421">
    <property type="term" value="F:ABC-type oligopeptide transporter activity"/>
    <property type="evidence" value="ECO:0007669"/>
    <property type="project" value="TreeGrafter"/>
</dbReference>
<feature type="transmembrane region" description="Helical" evidence="5">
    <location>
        <begin position="246"/>
        <end position="269"/>
    </location>
</feature>
<accession>A0A239IQ98</accession>
<dbReference type="AlphaFoldDB" id="A0A239IQ98"/>
<dbReference type="InterPro" id="IPR039421">
    <property type="entry name" value="Type_1_exporter"/>
</dbReference>
<dbReference type="PANTHER" id="PTHR43394:SF1">
    <property type="entry name" value="ATP-BINDING CASSETTE SUB-FAMILY B MEMBER 10, MITOCHONDRIAL"/>
    <property type="match status" value="1"/>
</dbReference>
<dbReference type="GO" id="GO:0016887">
    <property type="term" value="F:ATP hydrolysis activity"/>
    <property type="evidence" value="ECO:0007669"/>
    <property type="project" value="InterPro"/>
</dbReference>
<dbReference type="Pfam" id="PF00664">
    <property type="entry name" value="ABC_membrane"/>
    <property type="match status" value="1"/>
</dbReference>
<comment type="subcellular location">
    <subcellularLocation>
        <location evidence="1">Cell membrane</location>
        <topology evidence="1">Multi-pass membrane protein</topology>
    </subcellularLocation>
</comment>
<dbReference type="PANTHER" id="PTHR43394">
    <property type="entry name" value="ATP-DEPENDENT PERMEASE MDL1, MITOCHONDRIAL"/>
    <property type="match status" value="1"/>
</dbReference>
<evidence type="ECO:0000256" key="1">
    <source>
        <dbReference type="ARBA" id="ARBA00004651"/>
    </source>
</evidence>
<feature type="transmembrane region" description="Helical" evidence="5">
    <location>
        <begin position="155"/>
        <end position="176"/>
    </location>
</feature>
<evidence type="ECO:0000259" key="6">
    <source>
        <dbReference type="PROSITE" id="PS50929"/>
    </source>
</evidence>
<feature type="transmembrane region" description="Helical" evidence="5">
    <location>
        <begin position="126"/>
        <end position="149"/>
    </location>
</feature>
<evidence type="ECO:0000256" key="3">
    <source>
        <dbReference type="ARBA" id="ARBA00022989"/>
    </source>
</evidence>
<dbReference type="InterPro" id="IPR011527">
    <property type="entry name" value="ABC1_TM_dom"/>
</dbReference>
<dbReference type="Gene3D" id="1.20.1560.10">
    <property type="entry name" value="ABC transporter type 1, transmembrane domain"/>
    <property type="match status" value="1"/>
</dbReference>
<evidence type="ECO:0000313" key="8">
    <source>
        <dbReference type="Proteomes" id="UP000198280"/>
    </source>
</evidence>
<feature type="transmembrane region" description="Helical" evidence="5">
    <location>
        <begin position="50"/>
        <end position="68"/>
    </location>
</feature>
<dbReference type="GO" id="GO:0005524">
    <property type="term" value="F:ATP binding"/>
    <property type="evidence" value="ECO:0007669"/>
    <property type="project" value="InterPro"/>
</dbReference>
<dbReference type="InterPro" id="IPR027417">
    <property type="entry name" value="P-loop_NTPase"/>
</dbReference>
<dbReference type="EMBL" id="FZOF01000011">
    <property type="protein sequence ID" value="SNS95223.1"/>
    <property type="molecule type" value="Genomic_DNA"/>
</dbReference>
<gene>
    <name evidence="7" type="ORF">SAMN05216252_11149</name>
</gene>
<reference evidence="7 8" key="1">
    <citation type="submission" date="2017-06" db="EMBL/GenBank/DDBJ databases">
        <authorList>
            <person name="Kim H.J."/>
            <person name="Triplett B.A."/>
        </authorList>
    </citation>
    <scope>NUCLEOTIDE SEQUENCE [LARGE SCALE GENOMIC DNA]</scope>
    <source>
        <strain evidence="7 8">CGMCC 4.1858</strain>
    </source>
</reference>
<keyword evidence="8" id="KW-1185">Reference proteome</keyword>
<sequence length="499" mass="50964">MTGTLRFIGWALAGHRRGMALAILLGVLAGTAESLVPITVGGALDAALTHSSQAVLGSCGVLALLLAVRIGGSVSRFRILGGVQISVNFRLVDRISRHVADAAVPVSRTFAPGEVATALSVDAPAIAALPMALASLLGACGAYTVIAVYLLGRSVLLGCLVLFGVPALVFCLGRALRPLEERQTAHRELLGALTVAGSDIARGLRVLRGIGGERIAGRRYAARSQQVRKAGIAVAGTHALLDAAQVLFPGLFLVTVLWFGARLALAGTLAVGDLVALYGCAAFLVQPIGAMAGAISALAAARTAATRIGSILAVGGTQEPLAAAEAAGDRITDHASGVWIQRGDFTVVDTMGRHGSELARRLAKAQTGAVLADAVPYLFAGPLREVVDPATRHGDAAIGRALHAAAADDVVKGLASGLDTEVEEAGSNLSGGQRQRIALARALLPKPELLILVDPVTAVDAVTEASVAERLYAERRGLTTVVISGSAALAQVADRRVSA</sequence>
<dbReference type="Gene3D" id="3.40.50.300">
    <property type="entry name" value="P-loop containing nucleotide triphosphate hydrolases"/>
    <property type="match status" value="1"/>
</dbReference>
<proteinExistence type="predicted"/>
<dbReference type="InterPro" id="IPR036640">
    <property type="entry name" value="ABC1_TM_sf"/>
</dbReference>
<feature type="transmembrane region" description="Helical" evidence="5">
    <location>
        <begin position="275"/>
        <end position="301"/>
    </location>
</feature>
<dbReference type="Proteomes" id="UP000198280">
    <property type="component" value="Unassembled WGS sequence"/>
</dbReference>
<evidence type="ECO:0000256" key="5">
    <source>
        <dbReference type="SAM" id="Phobius"/>
    </source>
</evidence>
<keyword evidence="2 5" id="KW-0812">Transmembrane</keyword>
<dbReference type="InterPro" id="IPR017871">
    <property type="entry name" value="ABC_transporter-like_CS"/>
</dbReference>
<dbReference type="SUPFAM" id="SSF90123">
    <property type="entry name" value="ABC transporter transmembrane region"/>
    <property type="match status" value="1"/>
</dbReference>